<dbReference type="InterPro" id="IPR004401">
    <property type="entry name" value="YbaB/EbfC"/>
</dbReference>
<reference evidence="1 2" key="2">
    <citation type="submission" date="2020-03" db="EMBL/GenBank/DDBJ databases">
        <authorList>
            <person name="Ichikawa N."/>
            <person name="Kimura A."/>
            <person name="Kitahashi Y."/>
            <person name="Uohara A."/>
        </authorList>
    </citation>
    <scope>NUCLEOTIDE SEQUENCE [LARGE SCALE GENOMIC DNA]</scope>
    <source>
        <strain evidence="1 2">NBRC 107702</strain>
    </source>
</reference>
<accession>A0A6F8Y8R0</accession>
<dbReference type="EMBL" id="AP022870">
    <property type="protein sequence ID" value="BCB82502.1"/>
    <property type="molecule type" value="Genomic_DNA"/>
</dbReference>
<dbReference type="RefSeq" id="WP_173042010.1">
    <property type="nucleotide sequence ID" value="NZ_AP022870.1"/>
</dbReference>
<protein>
    <recommendedName>
        <fullName evidence="3">DNA-binding protein</fullName>
    </recommendedName>
</protein>
<proteinExistence type="predicted"/>
<dbReference type="AlphaFoldDB" id="A0A6F8Y8R0"/>
<dbReference type="KEGG" id="pfla:Pflav_089120"/>
<dbReference type="Pfam" id="PF02575">
    <property type="entry name" value="YbaB_DNA_bd"/>
    <property type="match status" value="1"/>
</dbReference>
<dbReference type="SUPFAM" id="SSF82607">
    <property type="entry name" value="YbaB-like"/>
    <property type="match status" value="1"/>
</dbReference>
<evidence type="ECO:0000313" key="2">
    <source>
        <dbReference type="Proteomes" id="UP000502508"/>
    </source>
</evidence>
<gene>
    <name evidence="1" type="ORF">Pflav_089120</name>
</gene>
<organism evidence="1 2">
    <name type="scientific">Phytohabitans flavus</name>
    <dbReference type="NCBI Taxonomy" id="1076124"/>
    <lineage>
        <taxon>Bacteria</taxon>
        <taxon>Bacillati</taxon>
        <taxon>Actinomycetota</taxon>
        <taxon>Actinomycetes</taxon>
        <taxon>Micromonosporales</taxon>
        <taxon>Micromonosporaceae</taxon>
    </lineage>
</organism>
<name>A0A6F8Y8R0_9ACTN</name>
<reference evidence="1 2" key="1">
    <citation type="submission" date="2020-03" db="EMBL/GenBank/DDBJ databases">
        <title>Whole genome shotgun sequence of Phytohabitans flavus NBRC 107702.</title>
        <authorList>
            <person name="Komaki H."/>
            <person name="Tamura T."/>
        </authorList>
    </citation>
    <scope>NUCLEOTIDE SEQUENCE [LARGE SCALE GENOMIC DNA]</scope>
    <source>
        <strain evidence="1 2">NBRC 107702</strain>
    </source>
</reference>
<dbReference type="Proteomes" id="UP000502508">
    <property type="component" value="Chromosome"/>
</dbReference>
<dbReference type="GO" id="GO:0003677">
    <property type="term" value="F:DNA binding"/>
    <property type="evidence" value="ECO:0007669"/>
    <property type="project" value="InterPro"/>
</dbReference>
<evidence type="ECO:0000313" key="1">
    <source>
        <dbReference type="EMBL" id="BCB82502.1"/>
    </source>
</evidence>
<keyword evidence="2" id="KW-1185">Reference proteome</keyword>
<dbReference type="InterPro" id="IPR036894">
    <property type="entry name" value="YbaB-like_sf"/>
</dbReference>
<dbReference type="Gene3D" id="3.30.1310.10">
    <property type="entry name" value="Nucleoid-associated protein YbaB-like domain"/>
    <property type="match status" value="1"/>
</dbReference>
<sequence>MERPQWSAIRGVIDDLQQTIENAAQTRQQMMEITGTAWSDDRMIKAVVGPRGQLVELEIDPRVYRTPNSKALAASILSTVRAAVEDANKQTKEIIDKVMPKDRGLGVIGKTDFDVLMESHDADLSKALKKNEEDGRGFLP</sequence>
<evidence type="ECO:0008006" key="3">
    <source>
        <dbReference type="Google" id="ProtNLM"/>
    </source>
</evidence>